<organism evidence="8 9">
    <name type="scientific">Thioflexithrix psekupsensis</name>
    <dbReference type="NCBI Taxonomy" id="1570016"/>
    <lineage>
        <taxon>Bacteria</taxon>
        <taxon>Pseudomonadati</taxon>
        <taxon>Pseudomonadota</taxon>
        <taxon>Gammaproteobacteria</taxon>
        <taxon>Thiotrichales</taxon>
        <taxon>Thioflexithrix</taxon>
    </lineage>
</organism>
<feature type="transmembrane region" description="Helical" evidence="7">
    <location>
        <begin position="376"/>
        <end position="393"/>
    </location>
</feature>
<feature type="transmembrane region" description="Helical" evidence="7">
    <location>
        <begin position="20"/>
        <end position="39"/>
    </location>
</feature>
<feature type="transmembrane region" description="Helical" evidence="7">
    <location>
        <begin position="133"/>
        <end position="152"/>
    </location>
</feature>
<keyword evidence="7" id="KW-0915">Sodium</keyword>
<evidence type="ECO:0000256" key="6">
    <source>
        <dbReference type="ARBA" id="ARBA00023201"/>
    </source>
</evidence>
<dbReference type="HAMAP" id="MF_01844">
    <property type="entry name" value="NhaA"/>
    <property type="match status" value="1"/>
</dbReference>
<dbReference type="Proteomes" id="UP000194798">
    <property type="component" value="Unassembled WGS sequence"/>
</dbReference>
<dbReference type="InterPro" id="IPR023171">
    <property type="entry name" value="Na/H_antiporter_dom_sf"/>
</dbReference>
<keyword evidence="2 7" id="KW-1003">Cell membrane</keyword>
<keyword evidence="6 7" id="KW-0739">Sodium transport</keyword>
<evidence type="ECO:0000256" key="2">
    <source>
        <dbReference type="ARBA" id="ARBA00022475"/>
    </source>
</evidence>
<keyword evidence="7" id="KW-0050">Antiport</keyword>
<dbReference type="PANTHER" id="PTHR30341">
    <property type="entry name" value="SODIUM ION/PROTON ANTIPORTER NHAA-RELATED"/>
    <property type="match status" value="1"/>
</dbReference>
<reference evidence="8 9" key="1">
    <citation type="submission" date="2016-12" db="EMBL/GenBank/DDBJ databases">
        <title>Thioflexothrix psekupsii D3 genome sequencing and assembly.</title>
        <authorList>
            <person name="Fomenkov A."/>
            <person name="Vincze T."/>
            <person name="Grabovich M."/>
            <person name="Anton B.P."/>
            <person name="Dubinina G."/>
            <person name="Orlova M."/>
            <person name="Belousova E."/>
            <person name="Roberts R.J."/>
        </authorList>
    </citation>
    <scope>NUCLEOTIDE SEQUENCE [LARGE SCALE GENOMIC DNA]</scope>
    <source>
        <strain evidence="8">D3</strain>
    </source>
</reference>
<dbReference type="RefSeq" id="WP_086487087.1">
    <property type="nucleotide sequence ID" value="NZ_MSLT01000006.1"/>
</dbReference>
<dbReference type="PANTHER" id="PTHR30341:SF0">
    <property type="entry name" value="NA(+)_H(+) ANTIPORTER NHAA"/>
    <property type="match status" value="1"/>
</dbReference>
<dbReference type="NCBIfam" id="NF007112">
    <property type="entry name" value="PRK09561.1"/>
    <property type="match status" value="1"/>
</dbReference>
<sequence length="398" mass="43222">MNFVHASLQALRRFLQMETAGSILLLTAAVVALLMSNIAPLSPLYNKLLATLVEIRVGELEISKPLLLWINDGLMAIFFLLVSLELKREMLEGQLSKISQVILPVIAAIGGMFTPALIYISINGISSDTLNGWAIPSATDIAFSLGVLALLGGRVPTSLKLFLMALAIIDDLGAILIIAIFYSGEHLYFAPLFLALIAIAILFLLNYAHASNLAVYLVVGLFLWICVLKSGLHATLAGVILAFFIPLRVKDQDNNVSHSRSPLYQLEHSLHPVVAFGIMPIFAFANAGISLTGLSLGSLFEPIPLGIILGLFIGKQLGVFGFSWMAIRFGLARLPDNSNWWQLYAISILCGIGFTMSLFIGSLAFTQEDYMNQVRLGVIVGSLASALLGYFLLRMHSK</sequence>
<comment type="similarity">
    <text evidence="7">Belongs to the NhaA Na(+)/H(+) (TC 2.A.33) antiporter family.</text>
</comment>
<comment type="catalytic activity">
    <reaction evidence="7">
        <text>Na(+)(in) + 2 H(+)(out) = Na(+)(out) + 2 H(+)(in)</text>
        <dbReference type="Rhea" id="RHEA:29251"/>
        <dbReference type="ChEBI" id="CHEBI:15378"/>
        <dbReference type="ChEBI" id="CHEBI:29101"/>
    </reaction>
</comment>
<feature type="transmembrane region" description="Helical" evidence="7">
    <location>
        <begin position="98"/>
        <end position="121"/>
    </location>
</feature>
<feature type="transmembrane region" description="Helical" evidence="7">
    <location>
        <begin position="303"/>
        <end position="327"/>
    </location>
</feature>
<comment type="function">
    <text evidence="7">Na(+)/H(+) antiporter that extrudes sodium in exchange for external protons.</text>
</comment>
<dbReference type="GO" id="GO:0006885">
    <property type="term" value="P:regulation of pH"/>
    <property type="evidence" value="ECO:0007669"/>
    <property type="project" value="UniProtKB-UniRule"/>
</dbReference>
<evidence type="ECO:0000256" key="3">
    <source>
        <dbReference type="ARBA" id="ARBA00022692"/>
    </source>
</evidence>
<evidence type="ECO:0000256" key="4">
    <source>
        <dbReference type="ARBA" id="ARBA00022989"/>
    </source>
</evidence>
<dbReference type="Gene3D" id="1.20.1530.10">
    <property type="entry name" value="Na+/H+ antiporter like domain"/>
    <property type="match status" value="1"/>
</dbReference>
<evidence type="ECO:0000313" key="8">
    <source>
        <dbReference type="EMBL" id="OUD15491.1"/>
    </source>
</evidence>
<dbReference type="OrthoDB" id="9808135at2"/>
<evidence type="ECO:0000256" key="7">
    <source>
        <dbReference type="HAMAP-Rule" id="MF_01844"/>
    </source>
</evidence>
<dbReference type="NCBIfam" id="TIGR00773">
    <property type="entry name" value="NhaA"/>
    <property type="match status" value="1"/>
</dbReference>
<dbReference type="NCBIfam" id="NF007111">
    <property type="entry name" value="PRK09560.1"/>
    <property type="match status" value="1"/>
</dbReference>
<dbReference type="InterPro" id="IPR004670">
    <property type="entry name" value="NhaA"/>
</dbReference>
<dbReference type="Pfam" id="PF06965">
    <property type="entry name" value="Na_H_antiport_1"/>
    <property type="match status" value="1"/>
</dbReference>
<accession>A0A251XAN4</accession>
<keyword evidence="7" id="KW-0813">Transport</keyword>
<comment type="caution">
    <text evidence="8">The sequence shown here is derived from an EMBL/GenBank/DDBJ whole genome shotgun (WGS) entry which is preliminary data.</text>
</comment>
<feature type="transmembrane region" description="Helical" evidence="7">
    <location>
        <begin position="339"/>
        <end position="364"/>
    </location>
</feature>
<feature type="transmembrane region" description="Helical" evidence="7">
    <location>
        <begin position="273"/>
        <end position="296"/>
    </location>
</feature>
<name>A0A251XAN4_9GAMM</name>
<feature type="transmembrane region" description="Helical" evidence="7">
    <location>
        <begin position="215"/>
        <end position="245"/>
    </location>
</feature>
<evidence type="ECO:0000256" key="1">
    <source>
        <dbReference type="ARBA" id="ARBA00004429"/>
    </source>
</evidence>
<comment type="subcellular location">
    <subcellularLocation>
        <location evidence="1">Cell inner membrane</location>
        <topology evidence="1">Multi-pass membrane protein</topology>
    </subcellularLocation>
    <subcellularLocation>
        <location evidence="7">Cell membrane</location>
        <topology evidence="7">Multi-pass membrane protein</topology>
    </subcellularLocation>
</comment>
<dbReference type="GO" id="GO:0015385">
    <property type="term" value="F:sodium:proton antiporter activity"/>
    <property type="evidence" value="ECO:0007669"/>
    <property type="project" value="UniProtKB-UniRule"/>
</dbReference>
<dbReference type="AlphaFoldDB" id="A0A251XAN4"/>
<protein>
    <recommendedName>
        <fullName evidence="7">Na(+)/H(+) antiporter NhaA</fullName>
    </recommendedName>
    <alternativeName>
        <fullName evidence="7">Sodium/proton antiporter NhaA</fullName>
    </alternativeName>
</protein>
<proteinExistence type="inferred from homology"/>
<feature type="transmembrane region" description="Helical" evidence="7">
    <location>
        <begin position="161"/>
        <end position="182"/>
    </location>
</feature>
<dbReference type="GO" id="GO:0005886">
    <property type="term" value="C:plasma membrane"/>
    <property type="evidence" value="ECO:0007669"/>
    <property type="project" value="UniProtKB-SubCell"/>
</dbReference>
<keyword evidence="3 7" id="KW-0812">Transmembrane</keyword>
<keyword evidence="5 7" id="KW-0472">Membrane</keyword>
<feature type="transmembrane region" description="Helical" evidence="7">
    <location>
        <begin position="66"/>
        <end position="86"/>
    </location>
</feature>
<evidence type="ECO:0000313" key="9">
    <source>
        <dbReference type="Proteomes" id="UP000194798"/>
    </source>
</evidence>
<dbReference type="EMBL" id="MSLT01000006">
    <property type="protein sequence ID" value="OUD15491.1"/>
    <property type="molecule type" value="Genomic_DNA"/>
</dbReference>
<evidence type="ECO:0000256" key="5">
    <source>
        <dbReference type="ARBA" id="ARBA00023136"/>
    </source>
</evidence>
<keyword evidence="9" id="KW-1185">Reference proteome</keyword>
<feature type="transmembrane region" description="Helical" evidence="7">
    <location>
        <begin position="188"/>
        <end position="208"/>
    </location>
</feature>
<gene>
    <name evidence="7" type="primary">nhaA</name>
    <name evidence="8" type="ORF">TPSD3_02930</name>
</gene>
<keyword evidence="4 7" id="KW-1133">Transmembrane helix</keyword>
<keyword evidence="7" id="KW-0406">Ion transport</keyword>